<sequence length="415" mass="45555">MKQVLAVGGGAAGMMAAAVAAKYGARVFLLEKQSRVGMKLSITGKGRCNLTSAEEDIERFIAGYARNGQFLFTALNAFSNLDLICFFQEHGLDCKIERGQRVFPQSDKASDVVRVLYENLERLGVDVNKSQGVKALLFQDGKAIGVQTQKGKVLADAVIIATGGMSYPRTGSTGDGYRWAAAAGHHIIEPRPGLVPLVVEESWVSELQGLSLRNVRATAWSSKGKKINEDFGEMLFTHFGVSGPIILSMSRDIAEELFQQEKVRLVLDLKPALNEETLDQRLQRDLALYSRRQFRNSLDDLLPRKLIPLMVRLSGIDPQKASNQVSRQERKKLLQLLKEFELTVVATRPIDEAIVTAGGVDVKEVDPRTMQSRLVKALFFAGEILDIDGYTGGFNLQAAFSTGYLAGKNAALLYG</sequence>
<comment type="caution">
    <text evidence="6">The sequence shown here is derived from an EMBL/GenBank/DDBJ whole genome shotgun (WGS) entry which is preliminary data.</text>
</comment>
<evidence type="ECO:0000259" key="5">
    <source>
        <dbReference type="Pfam" id="PF22780"/>
    </source>
</evidence>
<dbReference type="RefSeq" id="WP_082736030.1">
    <property type="nucleotide sequence ID" value="NZ_DHSN01000075.1"/>
</dbReference>
<reference evidence="6 7" key="1">
    <citation type="journal article" date="2018" name="Nat. Biotechnol.">
        <title>A standardized bacterial taxonomy based on genome phylogeny substantially revises the tree of life.</title>
        <authorList>
            <person name="Parks D.H."/>
            <person name="Chuvochina M."/>
            <person name="Waite D.W."/>
            <person name="Rinke C."/>
            <person name="Skarshewski A."/>
            <person name="Chaumeil P.A."/>
            <person name="Hugenholtz P."/>
        </authorList>
    </citation>
    <scope>NUCLEOTIDE SEQUENCE [LARGE SCALE GENOMIC DNA]</scope>
    <source>
        <strain evidence="6">UBA10948</strain>
    </source>
</reference>
<dbReference type="Gene3D" id="2.40.30.10">
    <property type="entry name" value="Translation factors"/>
    <property type="match status" value="1"/>
</dbReference>
<keyword evidence="2" id="KW-0285">Flavoprotein</keyword>
<dbReference type="Proteomes" id="UP000263273">
    <property type="component" value="Unassembled WGS sequence"/>
</dbReference>
<accession>A0A354YV35</accession>
<evidence type="ECO:0000313" key="6">
    <source>
        <dbReference type="EMBL" id="HBK53223.1"/>
    </source>
</evidence>
<organism evidence="6 7">
    <name type="scientific">Syntrophomonas wolfei</name>
    <dbReference type="NCBI Taxonomy" id="863"/>
    <lineage>
        <taxon>Bacteria</taxon>
        <taxon>Bacillati</taxon>
        <taxon>Bacillota</taxon>
        <taxon>Clostridia</taxon>
        <taxon>Eubacteriales</taxon>
        <taxon>Syntrophomonadaceae</taxon>
        <taxon>Syntrophomonas</taxon>
    </lineage>
</organism>
<evidence type="ECO:0000259" key="4">
    <source>
        <dbReference type="Pfam" id="PF03486"/>
    </source>
</evidence>
<dbReference type="Pfam" id="PF22780">
    <property type="entry name" value="HI0933_like_1st"/>
    <property type="match status" value="1"/>
</dbReference>
<feature type="domain" description="RsdA/BaiN/AoA(So)-like Rossmann fold-like" evidence="4">
    <location>
        <begin position="3"/>
        <end position="408"/>
    </location>
</feature>
<evidence type="ECO:0000256" key="1">
    <source>
        <dbReference type="ARBA" id="ARBA00001974"/>
    </source>
</evidence>
<dbReference type="SUPFAM" id="SSF160996">
    <property type="entry name" value="HI0933 insert domain-like"/>
    <property type="match status" value="1"/>
</dbReference>
<evidence type="ECO:0000256" key="3">
    <source>
        <dbReference type="ARBA" id="ARBA00022827"/>
    </source>
</evidence>
<dbReference type="InterPro" id="IPR023166">
    <property type="entry name" value="BaiN-like_dom_sf"/>
</dbReference>
<dbReference type="Pfam" id="PF03486">
    <property type="entry name" value="HI0933_like"/>
    <property type="match status" value="1"/>
</dbReference>
<dbReference type="NCBIfam" id="TIGR00275">
    <property type="entry name" value="aminoacetone oxidase family FAD-binding enzyme"/>
    <property type="match status" value="1"/>
</dbReference>
<dbReference type="InterPro" id="IPR055178">
    <property type="entry name" value="RsdA/BaiN/AoA(So)-like_dom"/>
</dbReference>
<name>A0A354YV35_9FIRM</name>
<dbReference type="InterPro" id="IPR004792">
    <property type="entry name" value="BaiN-like"/>
</dbReference>
<proteinExistence type="predicted"/>
<dbReference type="STRING" id="378794.GCA_001570625_01026"/>
<keyword evidence="3" id="KW-0274">FAD</keyword>
<dbReference type="SUPFAM" id="SSF51905">
    <property type="entry name" value="FAD/NAD(P)-binding domain"/>
    <property type="match status" value="1"/>
</dbReference>
<dbReference type="EMBL" id="DNZF01000103">
    <property type="protein sequence ID" value="HBK53223.1"/>
    <property type="molecule type" value="Genomic_DNA"/>
</dbReference>
<gene>
    <name evidence="6" type="ORF">DDZ44_04725</name>
</gene>
<dbReference type="InterPro" id="IPR036188">
    <property type="entry name" value="FAD/NAD-bd_sf"/>
</dbReference>
<dbReference type="PRINTS" id="PR00411">
    <property type="entry name" value="PNDRDTASEI"/>
</dbReference>
<feature type="domain" description="RsdA/BaiN/AoA(So)-like insert" evidence="5">
    <location>
        <begin position="191"/>
        <end position="355"/>
    </location>
</feature>
<dbReference type="PANTHER" id="PTHR42887:SF2">
    <property type="entry name" value="OS12G0638800 PROTEIN"/>
    <property type="match status" value="1"/>
</dbReference>
<evidence type="ECO:0000256" key="2">
    <source>
        <dbReference type="ARBA" id="ARBA00022630"/>
    </source>
</evidence>
<dbReference type="PANTHER" id="PTHR42887">
    <property type="entry name" value="OS12G0638800 PROTEIN"/>
    <property type="match status" value="1"/>
</dbReference>
<dbReference type="Gene3D" id="1.10.8.260">
    <property type="entry name" value="HI0933 insert domain-like"/>
    <property type="match status" value="1"/>
</dbReference>
<dbReference type="Gene3D" id="3.50.50.60">
    <property type="entry name" value="FAD/NAD(P)-binding domain"/>
    <property type="match status" value="1"/>
</dbReference>
<dbReference type="InterPro" id="IPR057661">
    <property type="entry name" value="RsdA/BaiN/AoA(So)_Rossmann"/>
</dbReference>
<protein>
    <submittedName>
        <fullName evidence="6">NAD(P)/FAD-dependent oxidoreductase</fullName>
    </submittedName>
</protein>
<comment type="cofactor">
    <cofactor evidence="1">
        <name>FAD</name>
        <dbReference type="ChEBI" id="CHEBI:57692"/>
    </cofactor>
</comment>
<dbReference type="AlphaFoldDB" id="A0A354YV35"/>
<evidence type="ECO:0000313" key="7">
    <source>
        <dbReference type="Proteomes" id="UP000263273"/>
    </source>
</evidence>